<accession>A0ABZ0SIY9</accession>
<dbReference type="PANTHER" id="PTHR34614:SF2">
    <property type="entry name" value="TRANSPOSASE IS4-LIKE DOMAIN-CONTAINING PROTEIN"/>
    <property type="match status" value="1"/>
</dbReference>
<dbReference type="SUPFAM" id="SSF53098">
    <property type="entry name" value="Ribonuclease H-like"/>
    <property type="match status" value="1"/>
</dbReference>
<dbReference type="InterPro" id="IPR012337">
    <property type="entry name" value="RNaseH-like_sf"/>
</dbReference>
<feature type="domain" description="Transposase IS4-like" evidence="1">
    <location>
        <begin position="144"/>
        <end position="454"/>
    </location>
</feature>
<keyword evidence="3" id="KW-1185">Reference proteome</keyword>
<evidence type="ECO:0000313" key="3">
    <source>
        <dbReference type="Proteomes" id="UP001432180"/>
    </source>
</evidence>
<protein>
    <submittedName>
        <fullName evidence="2">Transposase</fullName>
    </submittedName>
</protein>
<dbReference type="InterPro" id="IPR002559">
    <property type="entry name" value="Transposase_11"/>
</dbReference>
<dbReference type="NCBIfam" id="NF033559">
    <property type="entry name" value="transpos_IS1634"/>
    <property type="match status" value="1"/>
</dbReference>
<gene>
    <name evidence="2" type="ORF">Thiowin_04662</name>
</gene>
<dbReference type="EMBL" id="CP121472">
    <property type="protein sequence ID" value="WPL19531.1"/>
    <property type="molecule type" value="Genomic_DNA"/>
</dbReference>
<dbReference type="InterPro" id="IPR047654">
    <property type="entry name" value="IS1634_transpos"/>
</dbReference>
<dbReference type="Proteomes" id="UP001432180">
    <property type="component" value="Chromosome"/>
</dbReference>
<dbReference type="PANTHER" id="PTHR34614">
    <property type="match status" value="1"/>
</dbReference>
<evidence type="ECO:0000259" key="1">
    <source>
        <dbReference type="Pfam" id="PF01609"/>
    </source>
</evidence>
<dbReference type="Pfam" id="PF01609">
    <property type="entry name" value="DDE_Tnp_1"/>
    <property type="match status" value="1"/>
</dbReference>
<reference evidence="2 3" key="1">
    <citation type="journal article" date="2023" name="Microorganisms">
        <title>Thiorhodovibrio frisius and Trv. litoralis spp. nov., Two Novel Members from a Clade of Fastidious Purple Sulfur Bacteria That Exhibit Unique Red-Shifted Light-Harvesting Capabilities.</title>
        <authorList>
            <person name="Methner A."/>
            <person name="Kuzyk S.B."/>
            <person name="Petersen J."/>
            <person name="Bauer S."/>
            <person name="Brinkmann H."/>
            <person name="Sichau K."/>
            <person name="Wanner G."/>
            <person name="Wolf J."/>
            <person name="Neumann-Schaal M."/>
            <person name="Henke P."/>
            <person name="Tank M."/>
            <person name="Sproer C."/>
            <person name="Bunk B."/>
            <person name="Overmann J."/>
        </authorList>
    </citation>
    <scope>NUCLEOTIDE SEQUENCE [LARGE SCALE GENOMIC DNA]</scope>
    <source>
        <strain evidence="2 3">DSM 6702</strain>
    </source>
</reference>
<sequence>MCHTQHGRITGCSLEQLKLLQLAFRERVVPVDDPQAFQILNSREYGASYAILAIAKQLGLHRILYSRGEPWVSSALAMIVGRLVHAGSKLALCNHHPNTCLWELCGINDAPKVDTHCYEPMDRLLQRQKAIQKTLAGRHLRNGQVILYDITSVYFEGDDKDSELVAFGYHRDGKKSREQIVVGLICNDQGCPVGVEVYAGNTKDETTVVDKVHEIKACLKRSWGIEKVIFVGDRGMVTRGTIDKLKDEKDLQTIGALTHGEMMTLLKNKVITLDLFDERTIHEVSDPEDPTRRYCLCRNPQTAVRESQTRQRLLDLTTKTLTEIAAYKRATTVEKLGARVGKVLAKYKMGKFIQWAIEADPQQEKSCQHRLTWSIKTEKVEHEKRFDGCYVITSDVDKEQMKTLDVVRAYKSLTFVERAFRNLKTVQLEIRPVYHKTDDRIRSHVFLCMLAYYLQWHMEQRLAPLFANDGKGEDRRWTFRGVIDSLAQITCNRIAVNGAEFDQNSIPTPEQEQILELLQVTM</sequence>
<proteinExistence type="predicted"/>
<evidence type="ECO:0000313" key="2">
    <source>
        <dbReference type="EMBL" id="WPL19531.1"/>
    </source>
</evidence>
<organism evidence="2 3">
    <name type="scientific">Thiorhodovibrio winogradskyi</name>
    <dbReference type="NCBI Taxonomy" id="77007"/>
    <lineage>
        <taxon>Bacteria</taxon>
        <taxon>Pseudomonadati</taxon>
        <taxon>Pseudomonadota</taxon>
        <taxon>Gammaproteobacteria</taxon>
        <taxon>Chromatiales</taxon>
        <taxon>Chromatiaceae</taxon>
        <taxon>Thiorhodovibrio</taxon>
    </lineage>
</organism>
<name>A0ABZ0SIY9_9GAMM</name>